<dbReference type="RefSeq" id="WP_054757414.1">
    <property type="nucleotide sequence ID" value="NZ_AZFQ01000011.1"/>
</dbReference>
<reference evidence="2 3" key="1">
    <citation type="journal article" date="2015" name="Genome Announc.">
        <title>Expanding the biotechnology potential of lactobacilli through comparative genomics of 213 strains and associated genera.</title>
        <authorList>
            <person name="Sun Z."/>
            <person name="Harris H.M."/>
            <person name="McCann A."/>
            <person name="Guo C."/>
            <person name="Argimon S."/>
            <person name="Zhang W."/>
            <person name="Yang X."/>
            <person name="Jeffery I.B."/>
            <person name="Cooney J.C."/>
            <person name="Kagawa T.F."/>
            <person name="Liu W."/>
            <person name="Song Y."/>
            <person name="Salvetti E."/>
            <person name="Wrobel A."/>
            <person name="Rasinkangas P."/>
            <person name="Parkhill J."/>
            <person name="Rea M.C."/>
            <person name="O'Sullivan O."/>
            <person name="Ritari J."/>
            <person name="Douillard F.P."/>
            <person name="Paul Ross R."/>
            <person name="Yang R."/>
            <person name="Briner A.E."/>
            <person name="Felis G.E."/>
            <person name="de Vos W.M."/>
            <person name="Barrangou R."/>
            <person name="Klaenhammer T.R."/>
            <person name="Caufield P.W."/>
            <person name="Cui Y."/>
            <person name="Zhang H."/>
            <person name="O'Toole P.W."/>
        </authorList>
    </citation>
    <scope>NUCLEOTIDE SEQUENCE [LARGE SCALE GENOMIC DNA]</scope>
    <source>
        <strain evidence="2 3">DSM 16230</strain>
    </source>
</reference>
<dbReference type="GO" id="GO:0005886">
    <property type="term" value="C:plasma membrane"/>
    <property type="evidence" value="ECO:0007669"/>
    <property type="project" value="TreeGrafter"/>
</dbReference>
<dbReference type="GeneID" id="98307097"/>
<accession>A0A0R1V400</accession>
<evidence type="ECO:0008006" key="4">
    <source>
        <dbReference type="Google" id="ProtNLM"/>
    </source>
</evidence>
<feature type="transmembrane region" description="Helical" evidence="1">
    <location>
        <begin position="196"/>
        <end position="219"/>
    </location>
</feature>
<dbReference type="AlphaFoldDB" id="A0A0R1V400"/>
<feature type="transmembrane region" description="Helical" evidence="1">
    <location>
        <begin position="34"/>
        <end position="57"/>
    </location>
</feature>
<gene>
    <name evidence="2" type="ORF">FD50_GL001589</name>
</gene>
<feature type="transmembrane region" description="Helical" evidence="1">
    <location>
        <begin position="291"/>
        <end position="310"/>
    </location>
</feature>
<name>A0A0R1V400_9LACO</name>
<feature type="transmembrane region" description="Helical" evidence="1">
    <location>
        <begin position="231"/>
        <end position="248"/>
    </location>
</feature>
<evidence type="ECO:0000256" key="1">
    <source>
        <dbReference type="SAM" id="Phobius"/>
    </source>
</evidence>
<dbReference type="STRING" id="1423801.FD50_GL001589"/>
<dbReference type="OrthoDB" id="7864805at2"/>
<dbReference type="Proteomes" id="UP000051166">
    <property type="component" value="Unassembled WGS sequence"/>
</dbReference>
<keyword evidence="1" id="KW-0812">Transmembrane</keyword>
<feature type="transmembrane region" description="Helical" evidence="1">
    <location>
        <begin position="165"/>
        <end position="184"/>
    </location>
</feature>
<dbReference type="InterPro" id="IPR006750">
    <property type="entry name" value="YdcZ"/>
</dbReference>
<feature type="transmembrane region" description="Helical" evidence="1">
    <location>
        <begin position="69"/>
        <end position="92"/>
    </location>
</feature>
<evidence type="ECO:0000313" key="2">
    <source>
        <dbReference type="EMBL" id="KRM00330.1"/>
    </source>
</evidence>
<feature type="transmembrane region" description="Helical" evidence="1">
    <location>
        <begin position="126"/>
        <end position="145"/>
    </location>
</feature>
<keyword evidence="1" id="KW-1133">Transmembrane helix</keyword>
<keyword evidence="1" id="KW-0472">Membrane</keyword>
<dbReference type="Pfam" id="PF04657">
    <property type="entry name" value="DMT_YdcZ"/>
    <property type="match status" value="2"/>
</dbReference>
<sequence>MFLFALATVIGIFLPLQTAINSRLRSVVRSSFAASAISFTTGTLCLAVVVTLSQGSLIPAPALFSSQPVWLWVGGLLGVIFLTGNILLFPHLGGVQTVIMPILGQIIASLTIDNFGLFYSQHHPLTLTRILGALIVVLGVFFAIALPEILHKNKLSSLHHENQIWLWRFFGILTGALSATQTAINGHLGSVLHSALNAAFISFFVGSLCLWCIVLGSSSKKTLPRLFNVRFPWWAWSGGLLGAAFVAGNSYLVPLLGTGVVTLIVLLGMIIGSLVVDHFGLFESPRRPLEFTQIFGIVIMIIGVSLIKLLQ</sequence>
<keyword evidence="3" id="KW-1185">Reference proteome</keyword>
<comment type="caution">
    <text evidence="2">The sequence shown here is derived from an EMBL/GenBank/DDBJ whole genome shotgun (WGS) entry which is preliminary data.</text>
</comment>
<proteinExistence type="predicted"/>
<dbReference type="PATRIC" id="fig|1423801.4.peg.1626"/>
<organism evidence="2 3">
    <name type="scientific">Liquorilactobacillus satsumensis DSM 16230 = JCM 12392</name>
    <dbReference type="NCBI Taxonomy" id="1423801"/>
    <lineage>
        <taxon>Bacteria</taxon>
        <taxon>Bacillati</taxon>
        <taxon>Bacillota</taxon>
        <taxon>Bacilli</taxon>
        <taxon>Lactobacillales</taxon>
        <taxon>Lactobacillaceae</taxon>
        <taxon>Liquorilactobacillus</taxon>
    </lineage>
</organism>
<dbReference type="PANTHER" id="PTHR34821">
    <property type="entry name" value="INNER MEMBRANE PROTEIN YDCZ"/>
    <property type="match status" value="1"/>
</dbReference>
<protein>
    <recommendedName>
        <fullName evidence="4">Integral membrane protein</fullName>
    </recommendedName>
</protein>
<feature type="transmembrane region" description="Helical" evidence="1">
    <location>
        <begin position="98"/>
        <end position="119"/>
    </location>
</feature>
<dbReference type="EMBL" id="AZFQ01000011">
    <property type="protein sequence ID" value="KRM00330.1"/>
    <property type="molecule type" value="Genomic_DNA"/>
</dbReference>
<dbReference type="PANTHER" id="PTHR34821:SF2">
    <property type="entry name" value="INNER MEMBRANE PROTEIN YDCZ"/>
    <property type="match status" value="1"/>
</dbReference>
<feature type="transmembrane region" description="Helical" evidence="1">
    <location>
        <begin position="255"/>
        <end position="276"/>
    </location>
</feature>
<evidence type="ECO:0000313" key="3">
    <source>
        <dbReference type="Proteomes" id="UP000051166"/>
    </source>
</evidence>